<feature type="domain" description="Apple" evidence="3">
    <location>
        <begin position="460"/>
        <end position="544"/>
    </location>
</feature>
<feature type="region of interest" description="Disordered" evidence="1">
    <location>
        <begin position="131"/>
        <end position="153"/>
    </location>
</feature>
<feature type="compositionally biased region" description="Polar residues" evidence="1">
    <location>
        <begin position="328"/>
        <end position="340"/>
    </location>
</feature>
<sequence length="1036" mass="115465">MSPQRACSLFAIFVAILLPIAVQGACPSTYFAEPIRYEDAVEIDFLLHGNKSQDSDVLRHFLLTTGILPKCRLQQENQDFTRYEVYDENSTTSDLIRIACVDKCNPAKAVARDESKTGVFPKREDILKPIGIITGNPHDGRPKSRSNTSDTKKVDIITEESLGSSRAAERPRAEGYVTRLILSNITGLADGETAIVEPIALPSTDAETDKESKKKQSQICFRTFKNRYLLGASFENHDVSSVNECRCLCAATYRENGFHKCRSFQYRAGNCVLNKGNHLGRFDLIDQRKSLYQYVDCDSDVLLEVANGVCKNFKSMAMMATTTRATVETDQPTSILSTEPTSAKTTPESKSTTERTTTTTSKATEATTFSTETSEKTTTSPIQVSKVPEITTETTPAKESTKTLSETSTKQQLPKKAEKRRKTKDKSEAERKNVPEKLSKNQSPVEKKDEEPIEIQNYGCFEVIDDHLMVSVAGGLEHDVSLEECQCHCANSKKSGKYPFQCASATYYHIERDCILNLEDRFMRSNLFEKQFVNFNVSYVGITCSLENAQKSTSRIAETGCRQPASESSMLLKKKKMGEDSDTCFVELTDFVLEGTAVAVETGISSQECKCKCAEGQKHYGEECQSFLYYYDSNTCLMNKQNRFSNPEKFNFVPSANQRRSYFEWTCASKEEDRKNYLETACLSVREEIINGNTLNADEKSLKYEKSIEKEDSSSASSSTEVKKEHSTPVPSTIAPYDPETSPLDPRILEKAEPKMKREEDIEQVPVKPLSPEKLEHLEALKPATPVEKPTELPSLPSLEIQTPSPAELEKYTKVKAVEGPINFETKKSKSKNAEPKRKVSKSNPAIPEAEGFMEDELEETITNTLSAELDEETSTLPSPTTFETIPSSKKHSCPPREQGVKTHKFDDKIDKNSESLLQKLTTTSTPKPVPKTTTIATTTTTTIGYPPAGRCTYSALYQTSFVGRRLLKTVQVKTPADCFAACFALRCRSANLSAQGGGFNSCELFRDSLIDYRRPDMIGFEASTVYFDGINCDGQ</sequence>
<dbReference type="PANTHER" id="PTHR35193:SF5">
    <property type="entry name" value="FLOCCULATION PROTEIN FLO11"/>
    <property type="match status" value="1"/>
</dbReference>
<feature type="region of interest" description="Disordered" evidence="1">
    <location>
        <begin position="324"/>
        <end position="451"/>
    </location>
</feature>
<dbReference type="Gene3D" id="3.50.4.10">
    <property type="entry name" value="Hepatocyte Growth Factor"/>
    <property type="match status" value="2"/>
</dbReference>
<reference evidence="4" key="1">
    <citation type="submission" date="2020-10" db="EMBL/GenBank/DDBJ databases">
        <authorList>
            <person name="Kikuchi T."/>
        </authorList>
    </citation>
    <scope>NUCLEOTIDE SEQUENCE</scope>
    <source>
        <strain evidence="4">NKZ352</strain>
    </source>
</reference>
<proteinExistence type="predicted"/>
<evidence type="ECO:0000256" key="1">
    <source>
        <dbReference type="SAM" id="MobiDB-lite"/>
    </source>
</evidence>
<feature type="signal peptide" evidence="2">
    <location>
        <begin position="1"/>
        <end position="24"/>
    </location>
</feature>
<name>A0A8S1GWF4_9PELO</name>
<accession>A0A8S1GWF4</accession>
<organism evidence="4 5">
    <name type="scientific">Caenorhabditis auriculariae</name>
    <dbReference type="NCBI Taxonomy" id="2777116"/>
    <lineage>
        <taxon>Eukaryota</taxon>
        <taxon>Metazoa</taxon>
        <taxon>Ecdysozoa</taxon>
        <taxon>Nematoda</taxon>
        <taxon>Chromadorea</taxon>
        <taxon>Rhabditida</taxon>
        <taxon>Rhabditina</taxon>
        <taxon>Rhabditomorpha</taxon>
        <taxon>Rhabditoidea</taxon>
        <taxon>Rhabditidae</taxon>
        <taxon>Peloderinae</taxon>
        <taxon>Caenorhabditis</taxon>
    </lineage>
</organism>
<dbReference type="EMBL" id="CAJGYM010000006">
    <property type="protein sequence ID" value="CAD6187401.1"/>
    <property type="molecule type" value="Genomic_DNA"/>
</dbReference>
<feature type="compositionally biased region" description="Low complexity" evidence="1">
    <location>
        <begin position="341"/>
        <end position="380"/>
    </location>
</feature>
<feature type="domain" description="Apple" evidence="3">
    <location>
        <begin position="220"/>
        <end position="297"/>
    </location>
</feature>
<feature type="region of interest" description="Disordered" evidence="1">
    <location>
        <begin position="706"/>
        <end position="745"/>
    </location>
</feature>
<evidence type="ECO:0000313" key="5">
    <source>
        <dbReference type="Proteomes" id="UP000835052"/>
    </source>
</evidence>
<feature type="compositionally biased region" description="Basic and acidic residues" evidence="1">
    <location>
        <begin position="425"/>
        <end position="450"/>
    </location>
</feature>
<keyword evidence="5" id="KW-1185">Reference proteome</keyword>
<evidence type="ECO:0000256" key="2">
    <source>
        <dbReference type="SAM" id="SignalP"/>
    </source>
</evidence>
<feature type="region of interest" description="Disordered" evidence="1">
    <location>
        <begin position="787"/>
        <end position="807"/>
    </location>
</feature>
<feature type="compositionally biased region" description="Polar residues" evidence="1">
    <location>
        <begin position="875"/>
        <end position="888"/>
    </location>
</feature>
<feature type="chain" id="PRO_5035873779" description="Apple domain-containing protein" evidence="2">
    <location>
        <begin position="25"/>
        <end position="1036"/>
    </location>
</feature>
<feature type="domain" description="Apple" evidence="3">
    <location>
        <begin position="952"/>
        <end position="1033"/>
    </location>
</feature>
<dbReference type="Proteomes" id="UP000835052">
    <property type="component" value="Unassembled WGS sequence"/>
</dbReference>
<evidence type="ECO:0000259" key="3">
    <source>
        <dbReference type="PROSITE" id="PS50948"/>
    </source>
</evidence>
<evidence type="ECO:0000313" key="4">
    <source>
        <dbReference type="EMBL" id="CAD6187401.1"/>
    </source>
</evidence>
<dbReference type="PROSITE" id="PS50948">
    <property type="entry name" value="PAN"/>
    <property type="match status" value="4"/>
</dbReference>
<feature type="compositionally biased region" description="Basic and acidic residues" evidence="1">
    <location>
        <begin position="825"/>
        <end position="838"/>
    </location>
</feature>
<keyword evidence="2" id="KW-0732">Signal</keyword>
<protein>
    <recommendedName>
        <fullName evidence="3">Apple domain-containing protein</fullName>
    </recommendedName>
</protein>
<dbReference type="SMART" id="SM00473">
    <property type="entry name" value="PAN_AP"/>
    <property type="match status" value="4"/>
</dbReference>
<dbReference type="AlphaFoldDB" id="A0A8S1GWF4"/>
<feature type="region of interest" description="Disordered" evidence="1">
    <location>
        <begin position="871"/>
        <end position="904"/>
    </location>
</feature>
<dbReference type="PANTHER" id="PTHR35193">
    <property type="entry name" value="MUCIN 13A, CELL SURFACE-ASSOCIATED-RELATED"/>
    <property type="match status" value="1"/>
</dbReference>
<feature type="region of interest" description="Disordered" evidence="1">
    <location>
        <begin position="821"/>
        <end position="849"/>
    </location>
</feature>
<dbReference type="InterPro" id="IPR003609">
    <property type="entry name" value="Pan_app"/>
</dbReference>
<dbReference type="Pfam" id="PF00024">
    <property type="entry name" value="PAN_1"/>
    <property type="match status" value="3"/>
</dbReference>
<dbReference type="SUPFAM" id="SSF57414">
    <property type="entry name" value="Hairpin loop containing domain-like"/>
    <property type="match status" value="2"/>
</dbReference>
<dbReference type="OrthoDB" id="5869676at2759"/>
<dbReference type="CDD" id="cd01099">
    <property type="entry name" value="PAN_AP_HGF"/>
    <property type="match status" value="2"/>
</dbReference>
<gene>
    <name evidence="4" type="ORF">CAUJ_LOCUS3320</name>
</gene>
<comment type="caution">
    <text evidence="4">The sequence shown here is derived from an EMBL/GenBank/DDBJ whole genome shotgun (WGS) entry which is preliminary data.</text>
</comment>
<feature type="domain" description="Apple" evidence="3">
    <location>
        <begin position="584"/>
        <end position="667"/>
    </location>
</feature>